<keyword evidence="3" id="KW-1185">Reference proteome</keyword>
<evidence type="ECO:0008006" key="4">
    <source>
        <dbReference type="Google" id="ProtNLM"/>
    </source>
</evidence>
<sequence>MNSSGTVSVFMMPCATNSTSPEHHLLVSSAAEGAMKKEGRGKKRSPGKKGWKVGTWAWGAWGPSCGTQDPNDPCPWRRTLHPGSSRPTASSWTPTSSSVSFTGPAARVAQARALLLLNRDLVVVDPYEEAQGTEMLTPVFVTREILERFRDTFTALWVGHLGNKHLPSQAEWEQLLGSCGGFFFYGMESFLSHILVESLAAMNLQECQMMVLLDLTRSYKSMRRQAERSENKSVAQLCLEDPIETAVLLSLAGVRSILANQWPTLLRDNALRASVLWENLLALGKPIGRAARVLQKMGAGDVSSHDESAWTSRDKPPYLWPQLGDSAWLPVTLNSVLYGLPHLAVG</sequence>
<accession>A0A8I3PRG4</accession>
<name>A0A8I3PRG4_CANLF</name>
<organism evidence="2 3">
    <name type="scientific">Canis lupus familiaris</name>
    <name type="common">Dog</name>
    <name type="synonym">Canis familiaris</name>
    <dbReference type="NCBI Taxonomy" id="9615"/>
    <lineage>
        <taxon>Eukaryota</taxon>
        <taxon>Metazoa</taxon>
        <taxon>Chordata</taxon>
        <taxon>Craniata</taxon>
        <taxon>Vertebrata</taxon>
        <taxon>Euteleostomi</taxon>
        <taxon>Mammalia</taxon>
        <taxon>Eutheria</taxon>
        <taxon>Laurasiatheria</taxon>
        <taxon>Carnivora</taxon>
        <taxon>Caniformia</taxon>
        <taxon>Canidae</taxon>
        <taxon>Canis</taxon>
    </lineage>
</organism>
<dbReference type="Proteomes" id="UP000805418">
    <property type="component" value="Chromosome 28"/>
</dbReference>
<evidence type="ECO:0000256" key="1">
    <source>
        <dbReference type="SAM" id="MobiDB-lite"/>
    </source>
</evidence>
<dbReference type="Ensembl" id="ENSCAFT00845043652.1">
    <property type="protein sequence ID" value="ENSCAFP00845034197.1"/>
    <property type="gene ID" value="ENSCAFG00845024738.1"/>
</dbReference>
<feature type="compositionally biased region" description="Low complexity" evidence="1">
    <location>
        <begin position="84"/>
        <end position="98"/>
    </location>
</feature>
<proteinExistence type="predicted"/>
<dbReference type="AlphaFoldDB" id="A0A8I3PRG4"/>
<protein>
    <recommendedName>
        <fullName evidence="4">Cilia and flagella associated protein 46</fullName>
    </recommendedName>
</protein>
<dbReference type="GO" id="GO:0060294">
    <property type="term" value="P:cilium movement involved in cell motility"/>
    <property type="evidence" value="ECO:0007669"/>
    <property type="project" value="InterPro"/>
</dbReference>
<dbReference type="GO" id="GO:0035082">
    <property type="term" value="P:axoneme assembly"/>
    <property type="evidence" value="ECO:0007669"/>
    <property type="project" value="InterPro"/>
</dbReference>
<dbReference type="PANTHER" id="PTHR15977:SF15">
    <property type="entry name" value="CILIA- AND FLAGELLA-ASSOCIATED PROTEIN 46"/>
    <property type="match status" value="1"/>
</dbReference>
<reference evidence="2" key="2">
    <citation type="submission" date="2025-08" db="UniProtKB">
        <authorList>
            <consortium name="Ensembl"/>
        </authorList>
    </citation>
    <scope>IDENTIFICATION</scope>
    <source>
        <strain evidence="2">Boxer</strain>
    </source>
</reference>
<reference evidence="2" key="1">
    <citation type="submission" date="2020-03" db="EMBL/GenBank/DDBJ databases">
        <title>Long-read based genome assembly of a Labrador retriever dog.</title>
        <authorList>
            <person name="Eory L."/>
            <person name="Zhang W."/>
            <person name="Schoenebeck J."/>
        </authorList>
    </citation>
    <scope>NUCLEOTIDE SEQUENCE [LARGE SCALE GENOMIC DNA]</scope>
    <source>
        <strain evidence="2">Labrador retriever</strain>
    </source>
</reference>
<dbReference type="InterPro" id="IPR039586">
    <property type="entry name" value="CFAP46"/>
</dbReference>
<dbReference type="OrthoDB" id="68437at2759"/>
<evidence type="ECO:0000313" key="2">
    <source>
        <dbReference type="Ensembl" id="ENSCAFP00845034197.1"/>
    </source>
</evidence>
<feature type="region of interest" description="Disordered" evidence="1">
    <location>
        <begin position="67"/>
        <end position="98"/>
    </location>
</feature>
<reference evidence="2" key="3">
    <citation type="submission" date="2025-09" db="UniProtKB">
        <authorList>
            <consortium name="Ensembl"/>
        </authorList>
    </citation>
    <scope>IDENTIFICATION</scope>
    <source>
        <strain evidence="2">Boxer</strain>
    </source>
</reference>
<dbReference type="PANTHER" id="PTHR15977">
    <property type="entry name" value="CILIA- AND FLAGELLA-ASSOCIATED PROTEIN 46"/>
    <property type="match status" value="1"/>
</dbReference>
<dbReference type="GeneTree" id="ENSGT00570000079216"/>
<evidence type="ECO:0000313" key="3">
    <source>
        <dbReference type="Proteomes" id="UP000805418"/>
    </source>
</evidence>